<sequence>MSATADWYRRAAVELAVTSERQVDWALGVTGDPELLALIEALPREHRQPSLLFAAAAWCGAPAADYPRWRDWVVAHWDDVADVARTRRTQTNEVGRCIPLLVALDRIPGPIALLELGAAAGLCLALDRYSYRFDDDPPLGSGEPLLATTTTGVGTAPTRMPEIVWRRGIDLHPLSPTAPDDRRWLEALLPPDRPARLARLRAALAAVADDPPLVVAGDALSALPSVAAVAAEEAPGASLVVASLGTLVYLPPADRAALAPAVREAGGRLVTFEAAGALPGVLERMRGLSAPHPTPFVLALDGEPLAHAAAHGDRISWLSQIGPAGQPELPATGT</sequence>
<accession>A0ABW0NM16</accession>
<keyword evidence="2" id="KW-1185">Reference proteome</keyword>
<dbReference type="Proteomes" id="UP001596039">
    <property type="component" value="Unassembled WGS sequence"/>
</dbReference>
<dbReference type="InterPro" id="IPR011200">
    <property type="entry name" value="UCP012608"/>
</dbReference>
<gene>
    <name evidence="1" type="ORF">ACFPJ4_00050</name>
</gene>
<proteinExistence type="predicted"/>
<dbReference type="RefSeq" id="WP_386738216.1">
    <property type="nucleotide sequence ID" value="NZ_JBHSMG010000001.1"/>
</dbReference>
<organism evidence="1 2">
    <name type="scientific">Lysinimonas soli</name>
    <dbReference type="NCBI Taxonomy" id="1074233"/>
    <lineage>
        <taxon>Bacteria</taxon>
        <taxon>Bacillati</taxon>
        <taxon>Actinomycetota</taxon>
        <taxon>Actinomycetes</taxon>
        <taxon>Micrococcales</taxon>
        <taxon>Microbacteriaceae</taxon>
        <taxon>Lysinimonas</taxon>
    </lineage>
</organism>
<name>A0ABW0NM16_9MICO</name>
<dbReference type="Pfam" id="PF10094">
    <property type="entry name" value="DUF2332"/>
    <property type="match status" value="1"/>
</dbReference>
<evidence type="ECO:0000313" key="2">
    <source>
        <dbReference type="Proteomes" id="UP001596039"/>
    </source>
</evidence>
<reference evidence="2" key="1">
    <citation type="journal article" date="2019" name="Int. J. Syst. Evol. Microbiol.">
        <title>The Global Catalogue of Microorganisms (GCM) 10K type strain sequencing project: providing services to taxonomists for standard genome sequencing and annotation.</title>
        <authorList>
            <consortium name="The Broad Institute Genomics Platform"/>
            <consortium name="The Broad Institute Genome Sequencing Center for Infectious Disease"/>
            <person name="Wu L."/>
            <person name="Ma J."/>
        </authorList>
    </citation>
    <scope>NUCLEOTIDE SEQUENCE [LARGE SCALE GENOMIC DNA]</scope>
    <source>
        <strain evidence="2">CGMCC 4.6997</strain>
    </source>
</reference>
<evidence type="ECO:0000313" key="1">
    <source>
        <dbReference type="EMBL" id="MFC5500623.1"/>
    </source>
</evidence>
<dbReference type="EMBL" id="JBHSMG010000001">
    <property type="protein sequence ID" value="MFC5500623.1"/>
    <property type="molecule type" value="Genomic_DNA"/>
</dbReference>
<comment type="caution">
    <text evidence="1">The sequence shown here is derived from an EMBL/GenBank/DDBJ whole genome shotgun (WGS) entry which is preliminary data.</text>
</comment>
<protein>
    <submittedName>
        <fullName evidence="1">DUF2332 family protein</fullName>
    </submittedName>
</protein>